<protein>
    <submittedName>
        <fullName evidence="2">Uncharacterized protein</fullName>
    </submittedName>
</protein>
<dbReference type="EMBL" id="MOPA01000002">
    <property type="protein sequence ID" value="KAK1545690.1"/>
    <property type="molecule type" value="Genomic_DNA"/>
</dbReference>
<evidence type="ECO:0000313" key="3">
    <source>
        <dbReference type="Proteomes" id="UP001241169"/>
    </source>
</evidence>
<organism evidence="2 3">
    <name type="scientific">Colletotrichum paranaense</name>
    <dbReference type="NCBI Taxonomy" id="1914294"/>
    <lineage>
        <taxon>Eukaryota</taxon>
        <taxon>Fungi</taxon>
        <taxon>Dikarya</taxon>
        <taxon>Ascomycota</taxon>
        <taxon>Pezizomycotina</taxon>
        <taxon>Sordariomycetes</taxon>
        <taxon>Hypocreomycetidae</taxon>
        <taxon>Glomerellales</taxon>
        <taxon>Glomerellaceae</taxon>
        <taxon>Colletotrichum</taxon>
        <taxon>Colletotrichum acutatum species complex</taxon>
    </lineage>
</organism>
<feature type="region of interest" description="Disordered" evidence="1">
    <location>
        <begin position="79"/>
        <end position="103"/>
    </location>
</feature>
<feature type="compositionally biased region" description="Polar residues" evidence="1">
    <location>
        <begin position="29"/>
        <end position="44"/>
    </location>
</feature>
<dbReference type="Proteomes" id="UP001241169">
    <property type="component" value="Unassembled WGS sequence"/>
</dbReference>
<reference evidence="2 3" key="1">
    <citation type="submission" date="2016-10" db="EMBL/GenBank/DDBJ databases">
        <title>The genome sequence of Colletotrichum fioriniae PJ7.</title>
        <authorList>
            <person name="Baroncelli R."/>
        </authorList>
    </citation>
    <scope>NUCLEOTIDE SEQUENCE [LARGE SCALE GENOMIC DNA]</scope>
    <source>
        <strain evidence="2 3">IMI 384185</strain>
    </source>
</reference>
<comment type="caution">
    <text evidence="2">The sequence shown here is derived from an EMBL/GenBank/DDBJ whole genome shotgun (WGS) entry which is preliminary data.</text>
</comment>
<proteinExistence type="predicted"/>
<feature type="region of interest" description="Disordered" evidence="1">
    <location>
        <begin position="1"/>
        <end position="51"/>
    </location>
</feature>
<accession>A0ABQ9T275</accession>
<evidence type="ECO:0000256" key="1">
    <source>
        <dbReference type="SAM" id="MobiDB-lite"/>
    </source>
</evidence>
<sequence>MVGRAPDGAAWRQTDRQTGRSGSLIACQDYQSPSPSLSHPTIESNVPGGGERREKWLAALRGLTRAGLRTATWAAREAGEIHRRGHRGGSNVAFGDAGPKAAH</sequence>
<name>A0ABQ9T275_9PEZI</name>
<keyword evidence="3" id="KW-1185">Reference proteome</keyword>
<gene>
    <name evidence="2" type="ORF">CPAR01_03192</name>
</gene>
<dbReference type="RefSeq" id="XP_060354807.1">
    <property type="nucleotide sequence ID" value="XM_060487479.1"/>
</dbReference>
<dbReference type="GeneID" id="85371378"/>
<evidence type="ECO:0000313" key="2">
    <source>
        <dbReference type="EMBL" id="KAK1545690.1"/>
    </source>
</evidence>